<dbReference type="AlphaFoldDB" id="A0A4P9YAG3"/>
<dbReference type="InterPro" id="IPR045159">
    <property type="entry name" value="DCAF7-like"/>
</dbReference>
<organism evidence="5 6">
    <name type="scientific">Piptocephalis cylindrospora</name>
    <dbReference type="NCBI Taxonomy" id="1907219"/>
    <lineage>
        <taxon>Eukaryota</taxon>
        <taxon>Fungi</taxon>
        <taxon>Fungi incertae sedis</taxon>
        <taxon>Zoopagomycota</taxon>
        <taxon>Zoopagomycotina</taxon>
        <taxon>Zoopagomycetes</taxon>
        <taxon>Zoopagales</taxon>
        <taxon>Piptocephalidaceae</taxon>
        <taxon>Piptocephalis</taxon>
    </lineage>
</organism>
<sequence length="403" mass="43172">MPYTSGQSGSSTDLTASGHSGASSPSHSPSSSAHHPQTDGTGTPRKELYSYHAPWPVYSIAWSRRPGKDAFRLAVGSFTETATNKLQIVRLAGPDSEDPRRQQDLVATAEANHPYPATKVLWQPYRGGDGPDLLATTADTLRLWQARPTEDGASESLHFLQALNSTKTDISAPLTSFDWCETDPSLIVTSSVDTTCTVWNVETRQAKTQLIAHDREVFDVAFISGTSDIFASVGADGSVRMFDLRSLDHSSIIYETPTTDSHSAPPLLRLAANKVDTNYLACFHQDSAAVQILDVRVPGTPVAQLRGHGAGVNTVDWSPESSGHLCTGGDDSQVLVWDIRQRESHPGTSSMGRAKSAPVGLGSVRDPSLAYTAAGEVNQAVWSAAQSEWIAIAFGRCVQALKA</sequence>
<proteinExistence type="predicted"/>
<keyword evidence="1 3" id="KW-0853">WD repeat</keyword>
<evidence type="ECO:0000256" key="3">
    <source>
        <dbReference type="PROSITE-ProRule" id="PRU00221"/>
    </source>
</evidence>
<dbReference type="Pfam" id="PF00400">
    <property type="entry name" value="WD40"/>
    <property type="match status" value="2"/>
</dbReference>
<name>A0A4P9YAG3_9FUNG</name>
<dbReference type="InterPro" id="IPR015943">
    <property type="entry name" value="WD40/YVTN_repeat-like_dom_sf"/>
</dbReference>
<protein>
    <submittedName>
        <fullName evidence="5">WD40-repeat-containing domain protein</fullName>
    </submittedName>
</protein>
<evidence type="ECO:0000256" key="4">
    <source>
        <dbReference type="SAM" id="MobiDB-lite"/>
    </source>
</evidence>
<dbReference type="InterPro" id="IPR019775">
    <property type="entry name" value="WD40_repeat_CS"/>
</dbReference>
<feature type="region of interest" description="Disordered" evidence="4">
    <location>
        <begin position="1"/>
        <end position="47"/>
    </location>
</feature>
<evidence type="ECO:0000313" key="5">
    <source>
        <dbReference type="EMBL" id="RKP15070.1"/>
    </source>
</evidence>
<feature type="repeat" description="WD" evidence="3">
    <location>
        <begin position="210"/>
        <end position="252"/>
    </location>
</feature>
<dbReference type="EMBL" id="KZ987760">
    <property type="protein sequence ID" value="RKP15070.1"/>
    <property type="molecule type" value="Genomic_DNA"/>
</dbReference>
<feature type="repeat" description="WD" evidence="3">
    <location>
        <begin position="305"/>
        <end position="340"/>
    </location>
</feature>
<feature type="compositionally biased region" description="Polar residues" evidence="4">
    <location>
        <begin position="1"/>
        <end position="15"/>
    </location>
</feature>
<gene>
    <name evidence="5" type="ORF">BJ684DRAFT_22373</name>
</gene>
<keyword evidence="2" id="KW-0677">Repeat</keyword>
<dbReference type="InterPro" id="IPR036322">
    <property type="entry name" value="WD40_repeat_dom_sf"/>
</dbReference>
<dbReference type="Proteomes" id="UP000267251">
    <property type="component" value="Unassembled WGS sequence"/>
</dbReference>
<keyword evidence="6" id="KW-1185">Reference proteome</keyword>
<evidence type="ECO:0000313" key="6">
    <source>
        <dbReference type="Proteomes" id="UP000267251"/>
    </source>
</evidence>
<reference evidence="6" key="1">
    <citation type="journal article" date="2018" name="Nat. Microbiol.">
        <title>Leveraging single-cell genomics to expand the fungal tree of life.</title>
        <authorList>
            <person name="Ahrendt S.R."/>
            <person name="Quandt C.A."/>
            <person name="Ciobanu D."/>
            <person name="Clum A."/>
            <person name="Salamov A."/>
            <person name="Andreopoulos B."/>
            <person name="Cheng J.F."/>
            <person name="Woyke T."/>
            <person name="Pelin A."/>
            <person name="Henrissat B."/>
            <person name="Reynolds N.K."/>
            <person name="Benny G.L."/>
            <person name="Smith M.E."/>
            <person name="James T.Y."/>
            <person name="Grigoriev I.V."/>
        </authorList>
    </citation>
    <scope>NUCLEOTIDE SEQUENCE [LARGE SCALE GENOMIC DNA]</scope>
</reference>
<dbReference type="Gene3D" id="2.130.10.10">
    <property type="entry name" value="YVTN repeat-like/Quinoprotein amine dehydrogenase"/>
    <property type="match status" value="1"/>
</dbReference>
<dbReference type="SUPFAM" id="SSF50978">
    <property type="entry name" value="WD40 repeat-like"/>
    <property type="match status" value="1"/>
</dbReference>
<dbReference type="PROSITE" id="PS50082">
    <property type="entry name" value="WD_REPEATS_2"/>
    <property type="match status" value="2"/>
</dbReference>
<feature type="compositionally biased region" description="Low complexity" evidence="4">
    <location>
        <begin position="16"/>
        <end position="35"/>
    </location>
</feature>
<accession>A0A4P9YAG3</accession>
<dbReference type="PANTHER" id="PTHR19919">
    <property type="entry name" value="WD REPEAT CONTAINING PROTEIN"/>
    <property type="match status" value="1"/>
</dbReference>
<dbReference type="PROSITE" id="PS00678">
    <property type="entry name" value="WD_REPEATS_1"/>
    <property type="match status" value="1"/>
</dbReference>
<dbReference type="OrthoDB" id="1284551at2759"/>
<evidence type="ECO:0000256" key="1">
    <source>
        <dbReference type="ARBA" id="ARBA00022574"/>
    </source>
</evidence>
<dbReference type="InterPro" id="IPR001680">
    <property type="entry name" value="WD40_rpt"/>
</dbReference>
<dbReference type="SMART" id="SM00320">
    <property type="entry name" value="WD40"/>
    <property type="match status" value="4"/>
</dbReference>
<evidence type="ECO:0000256" key="2">
    <source>
        <dbReference type="ARBA" id="ARBA00022737"/>
    </source>
</evidence>
<dbReference type="PROSITE" id="PS50294">
    <property type="entry name" value="WD_REPEATS_REGION"/>
    <property type="match status" value="1"/>
</dbReference>